<feature type="transmembrane region" description="Helical" evidence="13">
    <location>
        <begin position="158"/>
        <end position="182"/>
    </location>
</feature>
<feature type="domain" description="Cytochrome b561" evidence="14">
    <location>
        <begin position="18"/>
        <end position="215"/>
    </location>
</feature>
<comment type="cofactor">
    <cofactor evidence="1">
        <name>heme b</name>
        <dbReference type="ChEBI" id="CHEBI:60344"/>
    </cofactor>
</comment>
<keyword evidence="3" id="KW-0813">Transport</keyword>
<dbReference type="GO" id="GO:0140571">
    <property type="term" value="F:transmembrane ascorbate ferrireductase activity"/>
    <property type="evidence" value="ECO:0007669"/>
    <property type="project" value="UniProtKB-EC"/>
</dbReference>
<feature type="transmembrane region" description="Helical" evidence="13">
    <location>
        <begin position="12"/>
        <end position="34"/>
    </location>
</feature>
<dbReference type="EMBL" id="JRKL02002652">
    <property type="protein sequence ID" value="KAF3958058.1"/>
    <property type="molecule type" value="Genomic_DNA"/>
</dbReference>
<evidence type="ECO:0000256" key="13">
    <source>
        <dbReference type="SAM" id="Phobius"/>
    </source>
</evidence>
<evidence type="ECO:0000256" key="11">
    <source>
        <dbReference type="ARBA" id="ARBA00024225"/>
    </source>
</evidence>
<feature type="transmembrane region" description="Helical" evidence="13">
    <location>
        <begin position="54"/>
        <end position="74"/>
    </location>
</feature>
<comment type="subcellular location">
    <subcellularLocation>
        <location evidence="2">Membrane</location>
        <topology evidence="2">Multi-pass membrane protein</topology>
    </subcellularLocation>
</comment>
<evidence type="ECO:0000256" key="9">
    <source>
        <dbReference type="ARBA" id="ARBA00023004"/>
    </source>
</evidence>
<evidence type="ECO:0000256" key="3">
    <source>
        <dbReference type="ARBA" id="ARBA00022448"/>
    </source>
</evidence>
<evidence type="ECO:0000256" key="4">
    <source>
        <dbReference type="ARBA" id="ARBA00022617"/>
    </source>
</evidence>
<comment type="catalytic activity">
    <reaction evidence="12">
        <text>Fe(3+)(out) + L-ascorbate(in) = monodehydro-L-ascorbate radical(in) + Fe(2+)(out) + H(+)</text>
        <dbReference type="Rhea" id="RHEA:30403"/>
        <dbReference type="ChEBI" id="CHEBI:15378"/>
        <dbReference type="ChEBI" id="CHEBI:29033"/>
        <dbReference type="ChEBI" id="CHEBI:29034"/>
        <dbReference type="ChEBI" id="CHEBI:38290"/>
        <dbReference type="ChEBI" id="CHEBI:59513"/>
        <dbReference type="EC" id="7.2.1.3"/>
    </reaction>
</comment>
<keyword evidence="6" id="KW-0479">Metal-binding</keyword>
<keyword evidence="5 13" id="KW-0812">Transmembrane</keyword>
<sequence>MAPRSRSYKVSATPFVIFAQLITIAVITLVLVWLLHFRKGFSFKSDEISKLFNLHPFLMVIGLIVIGGQAIMAYKSIPANRKTRKGVHLVLHLMAFLSGILGIYVIFKYKNEAGAQNLQTLHSWLGITTVLLYGLQFVLGFFAYCFPGAEWTARATLLPWHIFVGMVIFSFAIVTAEIGLSGLSQTVISFSERYMVNFTGLLILLYSISVALVVILPGRY</sequence>
<keyword evidence="9" id="KW-0408">Iron</keyword>
<evidence type="ECO:0000313" key="15">
    <source>
        <dbReference type="EMBL" id="KAF3958058.1"/>
    </source>
</evidence>
<name>A0A8J4R5P4_9ROSI</name>
<accession>A0A8J4R5P4</accession>
<dbReference type="PROSITE" id="PS50939">
    <property type="entry name" value="CYTOCHROME_B561"/>
    <property type="match status" value="1"/>
</dbReference>
<proteinExistence type="predicted"/>
<evidence type="ECO:0000256" key="5">
    <source>
        <dbReference type="ARBA" id="ARBA00022692"/>
    </source>
</evidence>
<keyword evidence="7" id="KW-0249">Electron transport</keyword>
<dbReference type="Proteomes" id="UP000737018">
    <property type="component" value="Unassembled WGS sequence"/>
</dbReference>
<feature type="transmembrane region" description="Helical" evidence="13">
    <location>
        <begin position="86"/>
        <end position="107"/>
    </location>
</feature>
<dbReference type="Gene3D" id="1.20.120.1770">
    <property type="match status" value="1"/>
</dbReference>
<reference evidence="15" key="1">
    <citation type="submission" date="2020-03" db="EMBL/GenBank/DDBJ databases">
        <title>Castanea mollissima Vanexum genome sequencing.</title>
        <authorList>
            <person name="Staton M."/>
        </authorList>
    </citation>
    <scope>NUCLEOTIDE SEQUENCE</scope>
    <source>
        <tissue evidence="15">Leaf</tissue>
    </source>
</reference>
<dbReference type="OrthoDB" id="907479at2759"/>
<keyword evidence="16" id="KW-1185">Reference proteome</keyword>
<dbReference type="SMART" id="SM00665">
    <property type="entry name" value="B561"/>
    <property type="match status" value="1"/>
</dbReference>
<keyword evidence="8 13" id="KW-1133">Transmembrane helix</keyword>
<dbReference type="InterPro" id="IPR006593">
    <property type="entry name" value="Cyt_b561/ferric_Rdtase_TM"/>
</dbReference>
<gene>
    <name evidence="15" type="ORF">CMV_016987</name>
</gene>
<evidence type="ECO:0000256" key="10">
    <source>
        <dbReference type="ARBA" id="ARBA00023136"/>
    </source>
</evidence>
<dbReference type="Pfam" id="PF03188">
    <property type="entry name" value="Cytochrom_B561"/>
    <property type="match status" value="1"/>
</dbReference>
<comment type="caution">
    <text evidence="15">The sequence shown here is derived from an EMBL/GenBank/DDBJ whole genome shotgun (WGS) entry which is preliminary data.</text>
</comment>
<dbReference type="EC" id="7.2.1.3" evidence="11"/>
<dbReference type="InterPro" id="IPR043205">
    <property type="entry name" value="CYB561/CYBRD1-like"/>
</dbReference>
<evidence type="ECO:0000256" key="2">
    <source>
        <dbReference type="ARBA" id="ARBA00004141"/>
    </source>
</evidence>
<protein>
    <recommendedName>
        <fullName evidence="11">ascorbate ferrireductase (transmembrane)</fullName>
        <ecNumber evidence="11">7.2.1.3</ecNumber>
    </recommendedName>
</protein>
<organism evidence="15 16">
    <name type="scientific">Castanea mollissima</name>
    <name type="common">Chinese chestnut</name>
    <dbReference type="NCBI Taxonomy" id="60419"/>
    <lineage>
        <taxon>Eukaryota</taxon>
        <taxon>Viridiplantae</taxon>
        <taxon>Streptophyta</taxon>
        <taxon>Embryophyta</taxon>
        <taxon>Tracheophyta</taxon>
        <taxon>Spermatophyta</taxon>
        <taxon>Magnoliopsida</taxon>
        <taxon>eudicotyledons</taxon>
        <taxon>Gunneridae</taxon>
        <taxon>Pentapetalae</taxon>
        <taxon>rosids</taxon>
        <taxon>fabids</taxon>
        <taxon>Fagales</taxon>
        <taxon>Fagaceae</taxon>
        <taxon>Castanea</taxon>
    </lineage>
</organism>
<keyword evidence="10 13" id="KW-0472">Membrane</keyword>
<dbReference type="GO" id="GO:0046872">
    <property type="term" value="F:metal ion binding"/>
    <property type="evidence" value="ECO:0007669"/>
    <property type="project" value="UniProtKB-KW"/>
</dbReference>
<dbReference type="GO" id="GO:0016020">
    <property type="term" value="C:membrane"/>
    <property type="evidence" value="ECO:0007669"/>
    <property type="project" value="UniProtKB-SubCell"/>
</dbReference>
<evidence type="ECO:0000313" key="16">
    <source>
        <dbReference type="Proteomes" id="UP000737018"/>
    </source>
</evidence>
<dbReference type="AlphaFoldDB" id="A0A8J4R5P4"/>
<dbReference type="PANTHER" id="PTHR10106">
    <property type="entry name" value="CYTOCHROME B561-RELATED"/>
    <property type="match status" value="1"/>
</dbReference>
<evidence type="ECO:0000256" key="12">
    <source>
        <dbReference type="ARBA" id="ARBA00051575"/>
    </source>
</evidence>
<feature type="transmembrane region" description="Helical" evidence="13">
    <location>
        <begin position="194"/>
        <end position="216"/>
    </location>
</feature>
<keyword evidence="4" id="KW-0349">Heme</keyword>
<dbReference type="FunFam" id="1.20.120.1770:FF:000001">
    <property type="entry name" value="Cytochrome b reductase 1"/>
    <property type="match status" value="1"/>
</dbReference>
<evidence type="ECO:0000256" key="8">
    <source>
        <dbReference type="ARBA" id="ARBA00022989"/>
    </source>
</evidence>
<evidence type="ECO:0000259" key="14">
    <source>
        <dbReference type="PROSITE" id="PS50939"/>
    </source>
</evidence>
<evidence type="ECO:0000256" key="1">
    <source>
        <dbReference type="ARBA" id="ARBA00001970"/>
    </source>
</evidence>
<evidence type="ECO:0000256" key="6">
    <source>
        <dbReference type="ARBA" id="ARBA00022723"/>
    </source>
</evidence>
<feature type="transmembrane region" description="Helical" evidence="13">
    <location>
        <begin position="127"/>
        <end position="146"/>
    </location>
</feature>
<dbReference type="PANTHER" id="PTHR10106:SF43">
    <property type="entry name" value="CYTOCHROME B561 FAMILY PROTEIN, EXPRESSED"/>
    <property type="match status" value="1"/>
</dbReference>
<evidence type="ECO:0000256" key="7">
    <source>
        <dbReference type="ARBA" id="ARBA00022982"/>
    </source>
</evidence>